<dbReference type="PROSITE" id="PS51257">
    <property type="entry name" value="PROKAR_LIPOPROTEIN"/>
    <property type="match status" value="1"/>
</dbReference>
<evidence type="ECO:0000259" key="6">
    <source>
        <dbReference type="Pfam" id="PF07980"/>
    </source>
</evidence>
<evidence type="ECO:0000256" key="1">
    <source>
        <dbReference type="ARBA" id="ARBA00004442"/>
    </source>
</evidence>
<evidence type="ECO:0000259" key="7">
    <source>
        <dbReference type="Pfam" id="PF14322"/>
    </source>
</evidence>
<feature type="domain" description="SusD-like N-terminal" evidence="7">
    <location>
        <begin position="23"/>
        <end position="218"/>
    </location>
</feature>
<dbReference type="Pfam" id="PF14322">
    <property type="entry name" value="SusD-like_3"/>
    <property type="match status" value="1"/>
</dbReference>
<protein>
    <submittedName>
        <fullName evidence="8">RagB/SusD family nutrient uptake outer membrane protein</fullName>
    </submittedName>
</protein>
<dbReference type="SUPFAM" id="SSF48452">
    <property type="entry name" value="TPR-like"/>
    <property type="match status" value="1"/>
</dbReference>
<organism evidence="8 9">
    <name type="scientific">Danxiaibacter flavus</name>
    <dbReference type="NCBI Taxonomy" id="3049108"/>
    <lineage>
        <taxon>Bacteria</taxon>
        <taxon>Pseudomonadati</taxon>
        <taxon>Bacteroidota</taxon>
        <taxon>Chitinophagia</taxon>
        <taxon>Chitinophagales</taxon>
        <taxon>Chitinophagaceae</taxon>
        <taxon>Danxiaibacter</taxon>
    </lineage>
</organism>
<comment type="subcellular location">
    <subcellularLocation>
        <location evidence="1">Cell outer membrane</location>
    </subcellularLocation>
</comment>
<feature type="domain" description="RagB/SusD" evidence="6">
    <location>
        <begin position="324"/>
        <end position="621"/>
    </location>
</feature>
<name>A0ABV3ZP80_9BACT</name>
<keyword evidence="9" id="KW-1185">Reference proteome</keyword>
<evidence type="ECO:0000313" key="8">
    <source>
        <dbReference type="EMBL" id="MEX6691006.1"/>
    </source>
</evidence>
<sequence>MNKFFSYSFLVCCTVFILSGCKKYLDEQPDNLLTSELIWEKRSTTESYLNQVYSHVILQPDDYTVLGASDETVCSLPGVSVRKMVVGNWSAQSDFWNYWPGYYAGIRQSIVFEENIDKVPSSELSNELKSQYKAEDLFLRGWFYWRLLRQYGPFVLLRGTLSLNEDYNKYTRAPFDSCVAEINSLMDRAAAGLPSSWSTTANYGRATKGACLAVKAQLALLAASPLWNGNTMFASLKNQDGTALAPASYDANKWKIAADAAKAVIDLNAYKLYMNTDDGDANFDPLVSYRNVFISNWNKEIIFSSNLAGDSWIWGMEIRCAPGPAGFNMQCATQNVVDAFYMRNGRKIDDPKSGYTEQGFAQEDDPAQWGVAKDGINRGYIAGNSNMYVGREARFYASVMYNGKPAVAAPTSDDRNYFSSTQNADGRGRTEFYYSGKSGAPATNRPDMTGYLVQKPVSPASNIRVSQVSYRPYIHMRYAEILLDYIEALNEYSPGNPDILKYLNAIWSRAGLPEFESVYPGLNGNKEEMRKVILRERQIELCFENDRYFTLTRRLMMGDPKSLAIYRMNVNANDNNQGFAFTDYYTRNLFETRTWANKMYLFPIPQSEMDNAKGLVQNPGW</sequence>
<comment type="caution">
    <text evidence="8">The sequence shown here is derived from an EMBL/GenBank/DDBJ whole genome shotgun (WGS) entry which is preliminary data.</text>
</comment>
<dbReference type="Pfam" id="PF07980">
    <property type="entry name" value="SusD_RagB"/>
    <property type="match status" value="1"/>
</dbReference>
<keyword evidence="3" id="KW-0732">Signal</keyword>
<proteinExistence type="inferred from homology"/>
<dbReference type="InterPro" id="IPR012944">
    <property type="entry name" value="SusD_RagB_dom"/>
</dbReference>
<evidence type="ECO:0000256" key="4">
    <source>
        <dbReference type="ARBA" id="ARBA00023136"/>
    </source>
</evidence>
<dbReference type="InterPro" id="IPR033985">
    <property type="entry name" value="SusD-like_N"/>
</dbReference>
<keyword evidence="5" id="KW-0998">Cell outer membrane</keyword>
<evidence type="ECO:0000256" key="2">
    <source>
        <dbReference type="ARBA" id="ARBA00006275"/>
    </source>
</evidence>
<evidence type="ECO:0000313" key="9">
    <source>
        <dbReference type="Proteomes" id="UP001560573"/>
    </source>
</evidence>
<dbReference type="InterPro" id="IPR011990">
    <property type="entry name" value="TPR-like_helical_dom_sf"/>
</dbReference>
<accession>A0ABV3ZP80</accession>
<dbReference type="Gene3D" id="1.25.40.390">
    <property type="match status" value="1"/>
</dbReference>
<dbReference type="EMBL" id="JAULBC010000012">
    <property type="protein sequence ID" value="MEX6691006.1"/>
    <property type="molecule type" value="Genomic_DNA"/>
</dbReference>
<evidence type="ECO:0000256" key="3">
    <source>
        <dbReference type="ARBA" id="ARBA00022729"/>
    </source>
</evidence>
<comment type="similarity">
    <text evidence="2">Belongs to the SusD family.</text>
</comment>
<keyword evidence="4" id="KW-0472">Membrane</keyword>
<gene>
    <name evidence="8" type="ORF">QTN47_26090</name>
</gene>
<dbReference type="Proteomes" id="UP001560573">
    <property type="component" value="Unassembled WGS sequence"/>
</dbReference>
<dbReference type="RefSeq" id="WP_369332422.1">
    <property type="nucleotide sequence ID" value="NZ_JAULBC010000012.1"/>
</dbReference>
<evidence type="ECO:0000256" key="5">
    <source>
        <dbReference type="ARBA" id="ARBA00023237"/>
    </source>
</evidence>
<reference evidence="8 9" key="1">
    <citation type="submission" date="2023-07" db="EMBL/GenBank/DDBJ databases">
        <authorList>
            <person name="Lian W.-H."/>
        </authorList>
    </citation>
    <scope>NUCLEOTIDE SEQUENCE [LARGE SCALE GENOMIC DNA]</scope>
    <source>
        <strain evidence="8 9">SYSU DXS3180</strain>
    </source>
</reference>